<organism evidence="3 4">
    <name type="scientific">Polyplax serrata</name>
    <name type="common">Common mouse louse</name>
    <dbReference type="NCBI Taxonomy" id="468196"/>
    <lineage>
        <taxon>Eukaryota</taxon>
        <taxon>Metazoa</taxon>
        <taxon>Ecdysozoa</taxon>
        <taxon>Arthropoda</taxon>
        <taxon>Hexapoda</taxon>
        <taxon>Insecta</taxon>
        <taxon>Pterygota</taxon>
        <taxon>Neoptera</taxon>
        <taxon>Paraneoptera</taxon>
        <taxon>Psocodea</taxon>
        <taxon>Troctomorpha</taxon>
        <taxon>Phthiraptera</taxon>
        <taxon>Anoplura</taxon>
        <taxon>Polyplacidae</taxon>
        <taxon>Polyplax</taxon>
    </lineage>
</organism>
<dbReference type="InterPro" id="IPR036682">
    <property type="entry name" value="OS_D_A10/PebIII_sf"/>
</dbReference>
<feature type="signal peptide" evidence="2">
    <location>
        <begin position="1"/>
        <end position="18"/>
    </location>
</feature>
<evidence type="ECO:0000256" key="2">
    <source>
        <dbReference type="SAM" id="SignalP"/>
    </source>
</evidence>
<dbReference type="PANTHER" id="PTHR11257">
    <property type="entry name" value="CHEMOSENSORY PROTEIN-RELATED"/>
    <property type="match status" value="1"/>
</dbReference>
<name>A0AAN8SI36_POLSC</name>
<feature type="chain" id="PRO_5042993572" evidence="2">
    <location>
        <begin position="19"/>
        <end position="143"/>
    </location>
</feature>
<gene>
    <name evidence="3" type="ORF">RUM43_001023</name>
</gene>
<dbReference type="AlphaFoldDB" id="A0AAN8SI36"/>
<evidence type="ECO:0000256" key="1">
    <source>
        <dbReference type="SAM" id="MobiDB-lite"/>
    </source>
</evidence>
<proteinExistence type="predicted"/>
<dbReference type="Proteomes" id="UP001372834">
    <property type="component" value="Unassembled WGS sequence"/>
</dbReference>
<protein>
    <submittedName>
        <fullName evidence="3">Uncharacterized protein</fullName>
    </submittedName>
</protein>
<feature type="compositionally biased region" description="Basic and acidic residues" evidence="1">
    <location>
        <begin position="45"/>
        <end position="60"/>
    </location>
</feature>
<reference evidence="3 4" key="1">
    <citation type="submission" date="2023-10" db="EMBL/GenBank/DDBJ databases">
        <title>Genomes of two closely related lineages of the louse Polyplax serrata with different host specificities.</title>
        <authorList>
            <person name="Martinu J."/>
            <person name="Tarabai H."/>
            <person name="Stefka J."/>
            <person name="Hypsa V."/>
        </authorList>
    </citation>
    <scope>NUCLEOTIDE SEQUENCE [LARGE SCALE GENOMIC DNA]</scope>
    <source>
        <strain evidence="3">HR10_N</strain>
    </source>
</reference>
<feature type="region of interest" description="Disordered" evidence="1">
    <location>
        <begin position="23"/>
        <end position="60"/>
    </location>
</feature>
<dbReference type="EMBL" id="JAWJWE010000001">
    <property type="protein sequence ID" value="KAK6644750.1"/>
    <property type="molecule type" value="Genomic_DNA"/>
</dbReference>
<dbReference type="Pfam" id="PF03392">
    <property type="entry name" value="OS-D"/>
    <property type="match status" value="1"/>
</dbReference>
<evidence type="ECO:0000313" key="3">
    <source>
        <dbReference type="EMBL" id="KAK6644750.1"/>
    </source>
</evidence>
<dbReference type="SUPFAM" id="SSF100910">
    <property type="entry name" value="Chemosensory protein Csp2"/>
    <property type="match status" value="1"/>
</dbReference>
<keyword evidence="2" id="KW-0732">Signal</keyword>
<feature type="compositionally biased region" description="Low complexity" evidence="1">
    <location>
        <begin position="23"/>
        <end position="40"/>
    </location>
</feature>
<dbReference type="Gene3D" id="1.10.2080.10">
    <property type="entry name" value="Insect odorant-binding protein A10/Ejaculatory bulb-specific protein 3"/>
    <property type="match status" value="1"/>
</dbReference>
<dbReference type="PANTHER" id="PTHR11257:SF11">
    <property type="entry name" value="CHEMOSENSORY PROTEIN 17"/>
    <property type="match status" value="1"/>
</dbReference>
<evidence type="ECO:0000313" key="4">
    <source>
        <dbReference type="Proteomes" id="UP001372834"/>
    </source>
</evidence>
<dbReference type="InterPro" id="IPR005055">
    <property type="entry name" value="A10/PebIII"/>
</dbReference>
<accession>A0AAN8SI36</accession>
<comment type="caution">
    <text evidence="3">The sequence shown here is derived from an EMBL/GenBank/DDBJ whole genome shotgun (WGS) entry which is preliminary data.</text>
</comment>
<sequence length="143" mass="15926">MSKYFGILLLALVAVCLASEQKSTETSAAPTKAPPAKSSAQGSTRKPEVKKSEGRGNGRLEVSDAQLEMALKDKRYLQRQLKCTLGEAPCDPVGRRLRTLAPLVVRGSCPQCTPTEMRQIQKVLLHMQRNFPKEWARIVRTYQ</sequence>